<dbReference type="RefSeq" id="XP_022096347.1">
    <property type="nucleotide sequence ID" value="XM_022240655.1"/>
</dbReference>
<name>A0A8B7YUG5_ACAPL</name>
<reference evidence="3" key="1">
    <citation type="submission" date="2025-08" db="UniProtKB">
        <authorList>
            <consortium name="RefSeq"/>
        </authorList>
    </citation>
    <scope>IDENTIFICATION</scope>
</reference>
<dbReference type="KEGG" id="aplc:110982319"/>
<dbReference type="OrthoDB" id="10168941at2759"/>
<sequence>MSASTFLGALVVVLAVIPSGQAFVNPQLRDILKINVDFKNAVEVNDLDSIMKLYKPDVLFLPEGHPGFTGKDKLAENLSWVSSAGKYDYYVNYLDYLSWKDGLVMELKTFTLYDKSENKLFEGKALLLWQLNKYTGTFEISLEMFNSNKKGE</sequence>
<organism evidence="2 3">
    <name type="scientific">Acanthaster planci</name>
    <name type="common">Crown-of-thorns starfish</name>
    <dbReference type="NCBI Taxonomy" id="133434"/>
    <lineage>
        <taxon>Eukaryota</taxon>
        <taxon>Metazoa</taxon>
        <taxon>Echinodermata</taxon>
        <taxon>Eleutherozoa</taxon>
        <taxon>Asterozoa</taxon>
        <taxon>Asteroidea</taxon>
        <taxon>Valvatacea</taxon>
        <taxon>Valvatida</taxon>
        <taxon>Acanthasteridae</taxon>
        <taxon>Acanthaster</taxon>
    </lineage>
</organism>
<dbReference type="Proteomes" id="UP000694845">
    <property type="component" value="Unplaced"/>
</dbReference>
<dbReference type="OMA" id="PCHDARS"/>
<evidence type="ECO:0000313" key="2">
    <source>
        <dbReference type="Proteomes" id="UP000694845"/>
    </source>
</evidence>
<keyword evidence="2" id="KW-1185">Reference proteome</keyword>
<keyword evidence="1" id="KW-0732">Signal</keyword>
<evidence type="ECO:0000256" key="1">
    <source>
        <dbReference type="SAM" id="SignalP"/>
    </source>
</evidence>
<dbReference type="Gene3D" id="3.10.450.50">
    <property type="match status" value="1"/>
</dbReference>
<feature type="signal peptide" evidence="1">
    <location>
        <begin position="1"/>
        <end position="22"/>
    </location>
</feature>
<evidence type="ECO:0000313" key="3">
    <source>
        <dbReference type="RefSeq" id="XP_022096347.1"/>
    </source>
</evidence>
<gene>
    <name evidence="3" type="primary">LOC110982319</name>
</gene>
<dbReference type="AlphaFoldDB" id="A0A8B7YUG5"/>
<feature type="chain" id="PRO_5034673634" evidence="1">
    <location>
        <begin position="23"/>
        <end position="152"/>
    </location>
</feature>
<dbReference type="GeneID" id="110982319"/>
<proteinExistence type="predicted"/>
<accession>A0A8B7YUG5</accession>
<dbReference type="SUPFAM" id="SSF54427">
    <property type="entry name" value="NTF2-like"/>
    <property type="match status" value="1"/>
</dbReference>
<protein>
    <submittedName>
        <fullName evidence="3">Uncharacterized protein LOC110982319</fullName>
    </submittedName>
</protein>
<dbReference type="InterPro" id="IPR032710">
    <property type="entry name" value="NTF2-like_dom_sf"/>
</dbReference>